<reference evidence="2 3" key="1">
    <citation type="submission" date="2019-02" db="EMBL/GenBank/DDBJ databases">
        <title>Genomic Encyclopedia of Type Strains, Phase IV (KMG-IV): sequencing the most valuable type-strain genomes for metagenomic binning, comparative biology and taxonomic classification.</title>
        <authorList>
            <person name="Goeker M."/>
        </authorList>
    </citation>
    <scope>NUCLEOTIDE SEQUENCE [LARGE SCALE GENOMIC DNA]</scope>
    <source>
        <strain evidence="2 3">DSM 43045</strain>
    </source>
</reference>
<protein>
    <submittedName>
        <fullName evidence="2">Uncharacterized protein DUF4383</fullName>
    </submittedName>
</protein>
<keyword evidence="1" id="KW-0472">Membrane</keyword>
<accession>A0A4Q7MPC1</accession>
<proteinExistence type="predicted"/>
<keyword evidence="1" id="KW-1133">Transmembrane helix</keyword>
<organism evidence="2 3">
    <name type="scientific">Agromyces ramosus</name>
    <dbReference type="NCBI Taxonomy" id="33879"/>
    <lineage>
        <taxon>Bacteria</taxon>
        <taxon>Bacillati</taxon>
        <taxon>Actinomycetota</taxon>
        <taxon>Actinomycetes</taxon>
        <taxon>Micrococcales</taxon>
        <taxon>Microbacteriaceae</taxon>
        <taxon>Agromyces</taxon>
    </lineage>
</organism>
<sequence length="165" mass="17202">MHSTTRSTDSTRYAGTPVQIVALVFGIVFLVVGIAGFIPGLTTNLESLQFAGHESGALLLGVFQVSILHNCVHILYGLAGLGFAMTFAGSRGYLIWGGLVYALLFLYGLFVAGDHPANFIPVNAADNWLHIGLAVAMVALGLLLGRRSDRVAGPSATAGTAGTTR</sequence>
<evidence type="ECO:0000313" key="2">
    <source>
        <dbReference type="EMBL" id="RZS68652.1"/>
    </source>
</evidence>
<dbReference type="EMBL" id="SGWY01000001">
    <property type="protein sequence ID" value="RZS68652.1"/>
    <property type="molecule type" value="Genomic_DNA"/>
</dbReference>
<keyword evidence="1" id="KW-0812">Transmembrane</keyword>
<dbReference type="Proteomes" id="UP000293289">
    <property type="component" value="Unassembled WGS sequence"/>
</dbReference>
<keyword evidence="3" id="KW-1185">Reference proteome</keyword>
<dbReference type="AlphaFoldDB" id="A0A4Q7MPC1"/>
<evidence type="ECO:0000256" key="1">
    <source>
        <dbReference type="SAM" id="Phobius"/>
    </source>
</evidence>
<dbReference type="Pfam" id="PF14325">
    <property type="entry name" value="DUF4383"/>
    <property type="match status" value="1"/>
</dbReference>
<evidence type="ECO:0000313" key="3">
    <source>
        <dbReference type="Proteomes" id="UP000293289"/>
    </source>
</evidence>
<dbReference type="RefSeq" id="WP_130351938.1">
    <property type="nucleotide sequence ID" value="NZ_SGWY01000001.1"/>
</dbReference>
<name>A0A4Q7MPC1_9MICO</name>
<comment type="caution">
    <text evidence="2">The sequence shown here is derived from an EMBL/GenBank/DDBJ whole genome shotgun (WGS) entry which is preliminary data.</text>
</comment>
<feature type="transmembrane region" description="Helical" evidence="1">
    <location>
        <begin position="128"/>
        <end position="145"/>
    </location>
</feature>
<feature type="transmembrane region" description="Helical" evidence="1">
    <location>
        <begin position="20"/>
        <end position="38"/>
    </location>
</feature>
<feature type="transmembrane region" description="Helical" evidence="1">
    <location>
        <begin position="93"/>
        <end position="113"/>
    </location>
</feature>
<gene>
    <name evidence="2" type="ORF">EV187_1086</name>
</gene>
<feature type="transmembrane region" description="Helical" evidence="1">
    <location>
        <begin position="58"/>
        <end position="81"/>
    </location>
</feature>
<dbReference type="OrthoDB" id="572373at2"/>